<gene>
    <name evidence="1" type="ORF">LX83_002201</name>
</gene>
<dbReference type="EMBL" id="JAMTCK010000004">
    <property type="protein sequence ID" value="MCP2165352.1"/>
    <property type="molecule type" value="Genomic_DNA"/>
</dbReference>
<dbReference type="Proteomes" id="UP001206128">
    <property type="component" value="Unassembled WGS sequence"/>
</dbReference>
<reference evidence="1" key="1">
    <citation type="submission" date="2022-06" db="EMBL/GenBank/DDBJ databases">
        <title>Genomic Encyclopedia of Archaeal and Bacterial Type Strains, Phase II (KMG-II): from individual species to whole genera.</title>
        <authorList>
            <person name="Goeker M."/>
        </authorList>
    </citation>
    <scope>NUCLEOTIDE SEQUENCE</scope>
    <source>
        <strain evidence="1">DSM 43935</strain>
    </source>
</reference>
<keyword evidence="2" id="KW-1185">Reference proteome</keyword>
<sequence>MVHVEPSPTGANLVLHVSGHALIIDRGAAQVLATTLEEGNHCAVPIQHVHAGHRLLNALSTDEGDRYLWLDLHGTEIRHDLSAPELRRLITALRV</sequence>
<organism evidence="1 2">
    <name type="scientific">Goodfellowiella coeruleoviolacea</name>
    <dbReference type="NCBI Taxonomy" id="334858"/>
    <lineage>
        <taxon>Bacteria</taxon>
        <taxon>Bacillati</taxon>
        <taxon>Actinomycetota</taxon>
        <taxon>Actinomycetes</taxon>
        <taxon>Pseudonocardiales</taxon>
        <taxon>Pseudonocardiaceae</taxon>
        <taxon>Goodfellowiella</taxon>
    </lineage>
</organism>
<accession>A0AAE3KFV6</accession>
<dbReference type="AlphaFoldDB" id="A0AAE3KFV6"/>
<name>A0AAE3KFV6_9PSEU</name>
<evidence type="ECO:0000313" key="1">
    <source>
        <dbReference type="EMBL" id="MCP2165352.1"/>
    </source>
</evidence>
<proteinExistence type="predicted"/>
<evidence type="ECO:0000313" key="2">
    <source>
        <dbReference type="Proteomes" id="UP001206128"/>
    </source>
</evidence>
<protein>
    <submittedName>
        <fullName evidence="1">Uncharacterized protein</fullName>
    </submittedName>
</protein>
<dbReference type="RefSeq" id="WP_253770029.1">
    <property type="nucleotide sequence ID" value="NZ_JAMTCK010000004.1"/>
</dbReference>
<comment type="caution">
    <text evidence="1">The sequence shown here is derived from an EMBL/GenBank/DDBJ whole genome shotgun (WGS) entry which is preliminary data.</text>
</comment>